<proteinExistence type="predicted"/>
<sequence length="77" mass="9094">MQAELQIGFFLILAVIYSIFWLLDDLEGNTLGRDRYYWNPETVHRGSKRFKLLQDGRLFVIAFFIGNAAWIYFFGPI</sequence>
<feature type="transmembrane region" description="Helical" evidence="1">
    <location>
        <begin position="58"/>
        <end position="75"/>
    </location>
</feature>
<accession>A0A562UW69</accession>
<keyword evidence="1" id="KW-1133">Transmembrane helix</keyword>
<keyword evidence="1" id="KW-0812">Transmembrane</keyword>
<dbReference type="EMBL" id="VLLK01000001">
    <property type="protein sequence ID" value="TWJ09837.1"/>
    <property type="molecule type" value="Genomic_DNA"/>
</dbReference>
<comment type="caution">
    <text evidence="2">The sequence shown here is derived from an EMBL/GenBank/DDBJ whole genome shotgun (WGS) entry which is preliminary data.</text>
</comment>
<feature type="transmembrane region" description="Helical" evidence="1">
    <location>
        <begin position="6"/>
        <end position="23"/>
    </location>
</feature>
<reference evidence="2 3" key="1">
    <citation type="submission" date="2019-07" db="EMBL/GenBank/DDBJ databases">
        <title>Genomic Encyclopedia of Archaeal and Bacterial Type Strains, Phase II (KMG-II): from individual species to whole genera.</title>
        <authorList>
            <person name="Goeker M."/>
        </authorList>
    </citation>
    <scope>NUCLEOTIDE SEQUENCE [LARGE SCALE GENOMIC DNA]</scope>
    <source>
        <strain evidence="2 3">ATCC BAA-2084</strain>
    </source>
</reference>
<dbReference type="STRING" id="476157.GCA_001663155_01869"/>
<evidence type="ECO:0000256" key="1">
    <source>
        <dbReference type="SAM" id="Phobius"/>
    </source>
</evidence>
<evidence type="ECO:0000313" key="3">
    <source>
        <dbReference type="Proteomes" id="UP000320547"/>
    </source>
</evidence>
<dbReference type="AlphaFoldDB" id="A0A562UW69"/>
<gene>
    <name evidence="2" type="ORF">JN10_1485</name>
</gene>
<dbReference type="Proteomes" id="UP000320547">
    <property type="component" value="Unassembled WGS sequence"/>
</dbReference>
<protein>
    <submittedName>
        <fullName evidence="2">Uncharacterized protein</fullName>
    </submittedName>
</protein>
<name>A0A562UW69_9SPHN</name>
<evidence type="ECO:0000313" key="2">
    <source>
        <dbReference type="EMBL" id="TWJ09837.1"/>
    </source>
</evidence>
<keyword evidence="3" id="KW-1185">Reference proteome</keyword>
<keyword evidence="1" id="KW-0472">Membrane</keyword>
<organism evidence="2 3">
    <name type="scientific">Altererythrobacter ishigakiensis</name>
    <dbReference type="NCBI Taxonomy" id="476157"/>
    <lineage>
        <taxon>Bacteria</taxon>
        <taxon>Pseudomonadati</taxon>
        <taxon>Pseudomonadota</taxon>
        <taxon>Alphaproteobacteria</taxon>
        <taxon>Sphingomonadales</taxon>
        <taxon>Erythrobacteraceae</taxon>
        <taxon>Altererythrobacter</taxon>
    </lineage>
</organism>